<feature type="compositionally biased region" description="Low complexity" evidence="1">
    <location>
        <begin position="46"/>
        <end position="61"/>
    </location>
</feature>
<evidence type="ECO:0000313" key="2">
    <source>
        <dbReference type="EMBL" id="EGV30480.1"/>
    </source>
</evidence>
<dbReference type="Pfam" id="PF12118">
    <property type="entry name" value="SprA-related"/>
    <property type="match status" value="1"/>
</dbReference>
<comment type="caution">
    <text evidence="2">The sequence shown here is derived from an EMBL/GenBank/DDBJ whole genome shotgun (WGS) entry which is preliminary data.</text>
</comment>
<organism evidence="2 3">
    <name type="scientific">Thiorhodococcus drewsii AZ1</name>
    <dbReference type="NCBI Taxonomy" id="765913"/>
    <lineage>
        <taxon>Bacteria</taxon>
        <taxon>Pseudomonadati</taxon>
        <taxon>Pseudomonadota</taxon>
        <taxon>Gammaproteobacteria</taxon>
        <taxon>Chromatiales</taxon>
        <taxon>Chromatiaceae</taxon>
        <taxon>Thiorhodococcus</taxon>
    </lineage>
</organism>
<feature type="compositionally biased region" description="Polar residues" evidence="1">
    <location>
        <begin position="62"/>
        <end position="78"/>
    </location>
</feature>
<dbReference type="STRING" id="765913.ThidrDRAFT_2681"/>
<dbReference type="eggNOG" id="COG3064">
    <property type="taxonomic scope" value="Bacteria"/>
</dbReference>
<evidence type="ECO:0008006" key="4">
    <source>
        <dbReference type="Google" id="ProtNLM"/>
    </source>
</evidence>
<dbReference type="PATRIC" id="fig|765913.3.peg.2737"/>
<dbReference type="AlphaFoldDB" id="G2E318"/>
<feature type="region of interest" description="Disordered" evidence="1">
    <location>
        <begin position="31"/>
        <end position="84"/>
    </location>
</feature>
<protein>
    <recommendedName>
        <fullName evidence="4">SprA-related family</fullName>
    </recommendedName>
</protein>
<keyword evidence="3" id="KW-1185">Reference proteome</keyword>
<name>G2E318_9GAMM</name>
<evidence type="ECO:0000256" key="1">
    <source>
        <dbReference type="SAM" id="MobiDB-lite"/>
    </source>
</evidence>
<gene>
    <name evidence="2" type="ORF">ThidrDRAFT_2681</name>
</gene>
<feature type="region of interest" description="Disordered" evidence="1">
    <location>
        <begin position="165"/>
        <end position="261"/>
    </location>
</feature>
<reference evidence="2 3" key="1">
    <citation type="submission" date="2011-06" db="EMBL/GenBank/DDBJ databases">
        <title>The draft genome of Thiorhodococcus drewsii AZ1.</title>
        <authorList>
            <consortium name="US DOE Joint Genome Institute (JGI-PGF)"/>
            <person name="Lucas S."/>
            <person name="Han J."/>
            <person name="Lapidus A."/>
            <person name="Cheng J.-F."/>
            <person name="Goodwin L."/>
            <person name="Pitluck S."/>
            <person name="Peters L."/>
            <person name="Land M.L."/>
            <person name="Hauser L."/>
            <person name="Vogl K."/>
            <person name="Liu Z."/>
            <person name="Imhoff J."/>
            <person name="Thiel V."/>
            <person name="Frigaard N.-U."/>
            <person name="Bryant D.A."/>
            <person name="Woyke T.J."/>
        </authorList>
    </citation>
    <scope>NUCLEOTIDE SEQUENCE [LARGE SCALE GENOMIC DNA]</scope>
    <source>
        <strain evidence="2 3">AZ1</strain>
    </source>
</reference>
<feature type="compositionally biased region" description="Basic and acidic residues" evidence="1">
    <location>
        <begin position="227"/>
        <end position="242"/>
    </location>
</feature>
<dbReference type="RefSeq" id="WP_007041394.1">
    <property type="nucleotide sequence ID" value="NZ_AFWT01000018.1"/>
</dbReference>
<evidence type="ECO:0000313" key="3">
    <source>
        <dbReference type="Proteomes" id="UP000004200"/>
    </source>
</evidence>
<dbReference type="Proteomes" id="UP000004200">
    <property type="component" value="Unassembled WGS sequence"/>
</dbReference>
<accession>G2E318</accession>
<sequence length="261" mass="26882">MEIRSAVIAPVHAAFHPVSLGLDTVRADALRSEPTGSAETTFAPVGAESGAGAPSEGQASENSGSGDTGSENSGSTPAVQDLSEEELQEVQLLQARDSEVRAHEQAHIAAGGAYVTGAASYSFQTGPDGRQYAIGGEVSIDTSMSSDAAANLQKARTLIRAALAPAEPSGQDLSVAASARAMEADALSDLQQERLEEQDQLVEGRVSDAESRIQNGEWGSGDQADSADDKPSDPDALRKGLESRISALFAGPQEDGVSQFA</sequence>
<dbReference type="EMBL" id="AFWT01000018">
    <property type="protein sequence ID" value="EGV30480.1"/>
    <property type="molecule type" value="Genomic_DNA"/>
</dbReference>
<proteinExistence type="predicted"/>
<dbReference type="InterPro" id="IPR021973">
    <property type="entry name" value="SprA-related"/>
</dbReference>